<protein>
    <submittedName>
        <fullName evidence="2">Aminodeoxychorismate synthase component I</fullName>
    </submittedName>
</protein>
<evidence type="ECO:0000259" key="1">
    <source>
        <dbReference type="Pfam" id="PF00425"/>
    </source>
</evidence>
<dbReference type="KEGG" id="bsan:CHH28_15010"/>
<evidence type="ECO:0000313" key="3">
    <source>
        <dbReference type="Proteomes" id="UP000202440"/>
    </source>
</evidence>
<dbReference type="GO" id="GO:0046820">
    <property type="term" value="F:4-amino-4-deoxychorismate synthase activity"/>
    <property type="evidence" value="ECO:0007669"/>
    <property type="project" value="TreeGrafter"/>
</dbReference>
<dbReference type="InterPro" id="IPR005801">
    <property type="entry name" value="ADC_synthase"/>
</dbReference>
<dbReference type="PANTHER" id="PTHR11236:SF50">
    <property type="entry name" value="AMINODEOXYCHORISMATE SYNTHASE COMPONENT 1"/>
    <property type="match status" value="1"/>
</dbReference>
<proteinExistence type="predicted"/>
<feature type="domain" description="Chorismate-utilising enzyme C-terminal" evidence="1">
    <location>
        <begin position="194"/>
        <end position="445"/>
    </location>
</feature>
<dbReference type="SUPFAM" id="SSF56322">
    <property type="entry name" value="ADC synthase"/>
    <property type="match status" value="1"/>
</dbReference>
<reference evidence="2 3" key="1">
    <citation type="submission" date="2017-07" db="EMBL/GenBank/DDBJ databases">
        <title>Annotated genome sequence of Bacterioplanes sanyensis isolated from Red Sea.</title>
        <authorList>
            <person name="Rehman Z.U."/>
        </authorList>
    </citation>
    <scope>NUCLEOTIDE SEQUENCE [LARGE SCALE GENOMIC DNA]</scope>
    <source>
        <strain evidence="2 3">NV9</strain>
    </source>
</reference>
<dbReference type="InterPro" id="IPR015890">
    <property type="entry name" value="Chorismate_C"/>
</dbReference>
<organism evidence="2 3">
    <name type="scientific">Bacterioplanes sanyensis</name>
    <dbReference type="NCBI Taxonomy" id="1249553"/>
    <lineage>
        <taxon>Bacteria</taxon>
        <taxon>Pseudomonadati</taxon>
        <taxon>Pseudomonadota</taxon>
        <taxon>Gammaproteobacteria</taxon>
        <taxon>Oceanospirillales</taxon>
        <taxon>Oceanospirillaceae</taxon>
        <taxon>Bacterioplanes</taxon>
    </lineage>
</organism>
<dbReference type="RefSeq" id="WP_094061073.1">
    <property type="nucleotide sequence ID" value="NZ_CP022530.1"/>
</dbReference>
<dbReference type="EMBL" id="CP022530">
    <property type="protein sequence ID" value="ASP39899.1"/>
    <property type="molecule type" value="Genomic_DNA"/>
</dbReference>
<name>A0A222FMC6_9GAMM</name>
<dbReference type="Proteomes" id="UP000202440">
    <property type="component" value="Chromosome"/>
</dbReference>
<gene>
    <name evidence="2" type="ORF">CHH28_15010</name>
</gene>
<sequence>MIHQKLSFNARKLLKYCHFLDNPIVFYHGLSGAVPTADIDQQQQNAAASRRATLAFAPTEILQANNSEQLDDLLRQLQQPAKHAYANQQSKDSSASCDFVSGWAGVFGYDAGQYSQANAIAQPPPRSDHDLPLAWFGYYPISLQLCLDTNEVILCSATEQNIAPWLTALDALLNEPPEISPAAARDWQPEWNLAQYQAAFERIQAYLRSGDCYQTNLTMPFRCADDLTQQSPAELLEAFDAPHSGFLKTAEFSLFTVSPERFVRIDQRRLETRPIKGTAPRSSHPEEDQKLLDALRSCPKNQAENLMIVDLLRNDLSRYATAGSVKVEALFAPQSHANVHHLVSTIVAELKPEISHEQAIFAALPGGSITGAPKRRAMEIINELEVRSRGFYCGSMGYFDSRGHSDFNILIRSIIAKRDGAECWGGGGIVLDSTADSEYQEILNKVQRIMQQPL</sequence>
<dbReference type="AlphaFoldDB" id="A0A222FMC6"/>
<evidence type="ECO:0000313" key="2">
    <source>
        <dbReference type="EMBL" id="ASP39899.1"/>
    </source>
</evidence>
<dbReference type="PANTHER" id="PTHR11236">
    <property type="entry name" value="AMINOBENZOATE/ANTHRANILATE SYNTHASE"/>
    <property type="match status" value="1"/>
</dbReference>
<keyword evidence="3" id="KW-1185">Reference proteome</keyword>
<dbReference type="GO" id="GO:0000162">
    <property type="term" value="P:L-tryptophan biosynthetic process"/>
    <property type="evidence" value="ECO:0007669"/>
    <property type="project" value="TreeGrafter"/>
</dbReference>
<dbReference type="OrthoDB" id="9803598at2"/>
<accession>A0A222FMC6</accession>
<dbReference type="Gene3D" id="3.60.120.10">
    <property type="entry name" value="Anthranilate synthase"/>
    <property type="match status" value="1"/>
</dbReference>
<dbReference type="InterPro" id="IPR019999">
    <property type="entry name" value="Anth_synth_I-like"/>
</dbReference>
<dbReference type="Pfam" id="PF00425">
    <property type="entry name" value="Chorismate_bind"/>
    <property type="match status" value="1"/>
</dbReference>
<dbReference type="PRINTS" id="PR00095">
    <property type="entry name" value="ANTSNTHASEI"/>
</dbReference>